<dbReference type="Proteomes" id="UP000268162">
    <property type="component" value="Unassembled WGS sequence"/>
</dbReference>
<dbReference type="STRING" id="215637.A0A4P9ZSC8"/>
<feature type="non-terminal residue" evidence="4">
    <location>
        <position position="1"/>
    </location>
</feature>
<keyword evidence="1" id="KW-0863">Zinc-finger</keyword>
<dbReference type="CDD" id="cd16454">
    <property type="entry name" value="RING-H2_PA-TM-RING"/>
    <property type="match status" value="1"/>
</dbReference>
<dbReference type="SUPFAM" id="SSF57850">
    <property type="entry name" value="RING/U-box"/>
    <property type="match status" value="1"/>
</dbReference>
<keyword evidence="5" id="KW-1185">Reference proteome</keyword>
<feature type="compositionally biased region" description="Polar residues" evidence="2">
    <location>
        <begin position="1"/>
        <end position="13"/>
    </location>
</feature>
<dbReference type="InterPro" id="IPR001841">
    <property type="entry name" value="Znf_RING"/>
</dbReference>
<dbReference type="SMART" id="SM00184">
    <property type="entry name" value="RING"/>
    <property type="match status" value="1"/>
</dbReference>
<evidence type="ECO:0000256" key="1">
    <source>
        <dbReference type="PROSITE-ProRule" id="PRU00175"/>
    </source>
</evidence>
<reference evidence="5" key="1">
    <citation type="journal article" date="2018" name="Nat. Microbiol.">
        <title>Leveraging single-cell genomics to expand the fungal tree of life.</title>
        <authorList>
            <person name="Ahrendt S.R."/>
            <person name="Quandt C.A."/>
            <person name="Ciobanu D."/>
            <person name="Clum A."/>
            <person name="Salamov A."/>
            <person name="Andreopoulos B."/>
            <person name="Cheng J.F."/>
            <person name="Woyke T."/>
            <person name="Pelin A."/>
            <person name="Henrissat B."/>
            <person name="Reynolds N.K."/>
            <person name="Benny G.L."/>
            <person name="Smith M.E."/>
            <person name="James T.Y."/>
            <person name="Grigoriev I.V."/>
        </authorList>
    </citation>
    <scope>NUCLEOTIDE SEQUENCE [LARGE SCALE GENOMIC DNA]</scope>
    <source>
        <strain evidence="5">RSA 468</strain>
    </source>
</reference>
<dbReference type="Gene3D" id="3.30.40.10">
    <property type="entry name" value="Zinc/RING finger domain, C3HC4 (zinc finger)"/>
    <property type="match status" value="1"/>
</dbReference>
<feature type="region of interest" description="Disordered" evidence="2">
    <location>
        <begin position="1"/>
        <end position="31"/>
    </location>
</feature>
<feature type="non-terminal residue" evidence="4">
    <location>
        <position position="114"/>
    </location>
</feature>
<proteinExistence type="predicted"/>
<dbReference type="EMBL" id="ML002672">
    <property type="protein sequence ID" value="RKP36337.1"/>
    <property type="molecule type" value="Genomic_DNA"/>
</dbReference>
<dbReference type="InterPro" id="IPR013083">
    <property type="entry name" value="Znf_RING/FYVE/PHD"/>
</dbReference>
<dbReference type="GO" id="GO:0061630">
    <property type="term" value="F:ubiquitin protein ligase activity"/>
    <property type="evidence" value="ECO:0007669"/>
    <property type="project" value="TreeGrafter"/>
</dbReference>
<organism evidence="4 5">
    <name type="scientific">Dimargaris cristalligena</name>
    <dbReference type="NCBI Taxonomy" id="215637"/>
    <lineage>
        <taxon>Eukaryota</taxon>
        <taxon>Fungi</taxon>
        <taxon>Fungi incertae sedis</taxon>
        <taxon>Zoopagomycota</taxon>
        <taxon>Kickxellomycotina</taxon>
        <taxon>Dimargaritomycetes</taxon>
        <taxon>Dimargaritales</taxon>
        <taxon>Dimargaritaceae</taxon>
        <taxon>Dimargaris</taxon>
    </lineage>
</organism>
<keyword evidence="1" id="KW-0479">Metal-binding</keyword>
<dbReference type="GO" id="GO:0006511">
    <property type="term" value="P:ubiquitin-dependent protein catabolic process"/>
    <property type="evidence" value="ECO:0007669"/>
    <property type="project" value="TreeGrafter"/>
</dbReference>
<dbReference type="GO" id="GO:0008270">
    <property type="term" value="F:zinc ion binding"/>
    <property type="evidence" value="ECO:0007669"/>
    <property type="project" value="UniProtKB-KW"/>
</dbReference>
<evidence type="ECO:0000313" key="5">
    <source>
        <dbReference type="Proteomes" id="UP000268162"/>
    </source>
</evidence>
<sequence>KANDNPGPSSTSDGHPPALPSSKIATAAPTENKRSTMGLLMDRIMSVIPSVLQDKVEDEFSIFDSQENCPICVNEIKPRQIIRQLPCLHVFHLDCIDDWLTEKSSICPMCKLNI</sequence>
<feature type="domain" description="RING-type" evidence="3">
    <location>
        <begin position="69"/>
        <end position="111"/>
    </location>
</feature>
<protein>
    <recommendedName>
        <fullName evidence="3">RING-type domain-containing protein</fullName>
    </recommendedName>
</protein>
<dbReference type="PANTHER" id="PTHR22765">
    <property type="entry name" value="RING FINGER AND PROTEASE ASSOCIATED DOMAIN-CONTAINING"/>
    <property type="match status" value="1"/>
</dbReference>
<name>A0A4P9ZSC8_9FUNG</name>
<gene>
    <name evidence="4" type="ORF">BJ085DRAFT_5766</name>
</gene>
<dbReference type="Pfam" id="PF13639">
    <property type="entry name" value="zf-RING_2"/>
    <property type="match status" value="1"/>
</dbReference>
<dbReference type="PROSITE" id="PS50089">
    <property type="entry name" value="ZF_RING_2"/>
    <property type="match status" value="1"/>
</dbReference>
<accession>A0A4P9ZSC8</accession>
<evidence type="ECO:0000259" key="3">
    <source>
        <dbReference type="PROSITE" id="PS50089"/>
    </source>
</evidence>
<evidence type="ECO:0000256" key="2">
    <source>
        <dbReference type="SAM" id="MobiDB-lite"/>
    </source>
</evidence>
<keyword evidence="1" id="KW-0862">Zinc</keyword>
<dbReference type="AlphaFoldDB" id="A0A4P9ZSC8"/>
<evidence type="ECO:0000313" key="4">
    <source>
        <dbReference type="EMBL" id="RKP36337.1"/>
    </source>
</evidence>
<dbReference type="InterPro" id="IPR051826">
    <property type="entry name" value="E3_ubiquitin-ligase_domain"/>
</dbReference>